<dbReference type="NCBIfam" id="TIGR02574">
    <property type="entry name" value="stabl_TIGR02574"/>
    <property type="match status" value="1"/>
</dbReference>
<proteinExistence type="predicted"/>
<name>A0A368XW49_9BURK</name>
<dbReference type="AlphaFoldDB" id="A0A368XW49"/>
<organism evidence="1 2">
    <name type="scientific">Pseudorhodoferax soli</name>
    <dbReference type="NCBI Taxonomy" id="545864"/>
    <lineage>
        <taxon>Bacteria</taxon>
        <taxon>Pseudomonadati</taxon>
        <taxon>Pseudomonadota</taxon>
        <taxon>Betaproteobacteria</taxon>
        <taxon>Burkholderiales</taxon>
        <taxon>Comamonadaceae</taxon>
    </lineage>
</organism>
<reference evidence="1 2" key="1">
    <citation type="submission" date="2018-07" db="EMBL/GenBank/DDBJ databases">
        <title>Genomic Encyclopedia of Type Strains, Phase IV (KMG-IV): sequencing the most valuable type-strain genomes for metagenomic binning, comparative biology and taxonomic classification.</title>
        <authorList>
            <person name="Goeker M."/>
        </authorList>
    </citation>
    <scope>NUCLEOTIDE SEQUENCE [LARGE SCALE GENOMIC DNA]</scope>
    <source>
        <strain evidence="1 2">DSM 21634</strain>
    </source>
</reference>
<comment type="caution">
    <text evidence="1">The sequence shown here is derived from an EMBL/GenBank/DDBJ whole genome shotgun (WGS) entry which is preliminary data.</text>
</comment>
<dbReference type="RefSeq" id="WP_114468529.1">
    <property type="nucleotide sequence ID" value="NZ_QPJK01000004.1"/>
</dbReference>
<protein>
    <submittedName>
        <fullName evidence="1">Putative addiction module component (TIGR02574 family)</fullName>
    </submittedName>
</protein>
<dbReference type="EMBL" id="QPJK01000004">
    <property type="protein sequence ID" value="RCW71278.1"/>
    <property type="molecule type" value="Genomic_DNA"/>
</dbReference>
<keyword evidence="2" id="KW-1185">Reference proteome</keyword>
<evidence type="ECO:0000313" key="1">
    <source>
        <dbReference type="EMBL" id="RCW71278.1"/>
    </source>
</evidence>
<evidence type="ECO:0000313" key="2">
    <source>
        <dbReference type="Proteomes" id="UP000252884"/>
    </source>
</evidence>
<dbReference type="Pfam" id="PF09720">
    <property type="entry name" value="Unstab_antitox"/>
    <property type="match status" value="1"/>
</dbReference>
<dbReference type="Proteomes" id="UP000252884">
    <property type="component" value="Unassembled WGS sequence"/>
</dbReference>
<sequence>MTTLVEELSRKALALSPGERVQLAEALLATVQDVDAEAEAAWDEEILRRIVDIDSGNAKLIPAAEVFADVRRLIE</sequence>
<accession>A0A368XW49</accession>
<gene>
    <name evidence="1" type="ORF">DES41_10497</name>
</gene>
<dbReference type="InterPro" id="IPR013406">
    <property type="entry name" value="CHP02574_addiction_mod"/>
</dbReference>